<evidence type="ECO:0000256" key="3">
    <source>
        <dbReference type="ARBA" id="ARBA00022544"/>
    </source>
</evidence>
<protein>
    <submittedName>
        <fullName evidence="10">Ger(X)C family spore germination protein</fullName>
    </submittedName>
</protein>
<dbReference type="InterPro" id="IPR008844">
    <property type="entry name" value="Spore_GerAC-like"/>
</dbReference>
<evidence type="ECO:0000256" key="1">
    <source>
        <dbReference type="ARBA" id="ARBA00004635"/>
    </source>
</evidence>
<dbReference type="RefSeq" id="WP_201638023.1">
    <property type="nucleotide sequence ID" value="NZ_JAEQNB010000008.1"/>
</dbReference>
<keyword evidence="3" id="KW-0309">Germination</keyword>
<keyword evidence="5" id="KW-0472">Membrane</keyword>
<dbReference type="PANTHER" id="PTHR35789">
    <property type="entry name" value="SPORE GERMINATION PROTEIN B3"/>
    <property type="match status" value="1"/>
</dbReference>
<keyword evidence="4" id="KW-0732">Signal</keyword>
<dbReference type="Proteomes" id="UP000602284">
    <property type="component" value="Unassembled WGS sequence"/>
</dbReference>
<evidence type="ECO:0000256" key="6">
    <source>
        <dbReference type="ARBA" id="ARBA00023139"/>
    </source>
</evidence>
<feature type="domain" description="Spore germination GerAC-like C-terminal" evidence="8">
    <location>
        <begin position="247"/>
        <end position="415"/>
    </location>
</feature>
<comment type="similarity">
    <text evidence="2">Belongs to the GerABKC lipoprotein family.</text>
</comment>
<comment type="subcellular location">
    <subcellularLocation>
        <location evidence="1">Membrane</location>
        <topology evidence="1">Lipid-anchor</topology>
    </subcellularLocation>
</comment>
<evidence type="ECO:0000256" key="5">
    <source>
        <dbReference type="ARBA" id="ARBA00023136"/>
    </source>
</evidence>
<organism evidence="10 11">
    <name type="scientific">Tumebacillus amylolyticus</name>
    <dbReference type="NCBI Taxonomy" id="2801339"/>
    <lineage>
        <taxon>Bacteria</taxon>
        <taxon>Bacillati</taxon>
        <taxon>Bacillota</taxon>
        <taxon>Bacilli</taxon>
        <taxon>Bacillales</taxon>
        <taxon>Alicyclobacillaceae</taxon>
        <taxon>Tumebacillus</taxon>
    </lineage>
</organism>
<dbReference type="EMBL" id="JAEQNB010000008">
    <property type="protein sequence ID" value="MBL0389022.1"/>
    <property type="molecule type" value="Genomic_DNA"/>
</dbReference>
<evidence type="ECO:0000256" key="7">
    <source>
        <dbReference type="ARBA" id="ARBA00023288"/>
    </source>
</evidence>
<keyword evidence="7" id="KW-0449">Lipoprotein</keyword>
<evidence type="ECO:0000259" key="9">
    <source>
        <dbReference type="Pfam" id="PF25198"/>
    </source>
</evidence>
<dbReference type="Pfam" id="PF25198">
    <property type="entry name" value="Spore_GerAC_N"/>
    <property type="match status" value="1"/>
</dbReference>
<sequence length="425" mass="48742">MAWSDCCFSCWSFGKKRPNPLLVGVLLLAILCTTGCWDQEELEDLAFVTMIGIEEGNEKEMVRVTYDISNPNAYGRQQGGGDRISSSQIMTLEYPSLTVTRDLFNITIPRKISLVHTKVLIVSESFARKNSVVRAIESLIRERQFRRDIILITCKDSAEEFIRKNKRVLSKANYKYFDLISQTGDTTGYIPTAQLHEFLTSSEESGEVATTVYAGLRESTDYSDSKNRDTFYAGELVSHYPNPVQLMGTALYRSDVMVGRIDGAETTYMRLLRGDLKRYHQMFSDPLKDKKYFACSIFQQEKPDIHVDLSHKPYQIKVKVPIDADLDAQQSDVNYAMSEDRIKLLQNQMNKSLEAASQALIHKAQTQWKGDIFRFNQKAKQQVWTDPEWDRVDWANQFPKARITVTFDCKIRRTGKQLGPFIPQP</sequence>
<dbReference type="Pfam" id="PF05504">
    <property type="entry name" value="Spore_GerAC"/>
    <property type="match status" value="1"/>
</dbReference>
<evidence type="ECO:0000256" key="4">
    <source>
        <dbReference type="ARBA" id="ARBA00022729"/>
    </source>
</evidence>
<dbReference type="PANTHER" id="PTHR35789:SF1">
    <property type="entry name" value="SPORE GERMINATION PROTEIN B3"/>
    <property type="match status" value="1"/>
</dbReference>
<gene>
    <name evidence="10" type="ORF">JJB07_20735</name>
</gene>
<keyword evidence="11" id="KW-1185">Reference proteome</keyword>
<dbReference type="InterPro" id="IPR038501">
    <property type="entry name" value="Spore_GerAC_C_sf"/>
</dbReference>
<proteinExistence type="inferred from homology"/>
<keyword evidence="6" id="KW-0564">Palmitate</keyword>
<evidence type="ECO:0000313" key="11">
    <source>
        <dbReference type="Proteomes" id="UP000602284"/>
    </source>
</evidence>
<dbReference type="Gene3D" id="3.30.300.210">
    <property type="entry name" value="Nutrient germinant receptor protein C, domain 3"/>
    <property type="match status" value="1"/>
</dbReference>
<evidence type="ECO:0000256" key="2">
    <source>
        <dbReference type="ARBA" id="ARBA00007886"/>
    </source>
</evidence>
<name>A0ABS1JFJ3_9BACL</name>
<reference evidence="10 11" key="1">
    <citation type="submission" date="2021-01" db="EMBL/GenBank/DDBJ databases">
        <title>Tumebacillus sp. strain ITR2 16S ribosomal RNA gene Genome sequencing and assembly.</title>
        <authorList>
            <person name="Kang M."/>
        </authorList>
    </citation>
    <scope>NUCLEOTIDE SEQUENCE [LARGE SCALE GENOMIC DNA]</scope>
    <source>
        <strain evidence="10 11">ITR2</strain>
    </source>
</reference>
<evidence type="ECO:0000313" key="10">
    <source>
        <dbReference type="EMBL" id="MBL0389022.1"/>
    </source>
</evidence>
<feature type="domain" description="Spore germination protein N-terminal" evidence="9">
    <location>
        <begin position="38"/>
        <end position="208"/>
    </location>
</feature>
<evidence type="ECO:0000259" key="8">
    <source>
        <dbReference type="Pfam" id="PF05504"/>
    </source>
</evidence>
<dbReference type="InterPro" id="IPR057336">
    <property type="entry name" value="GerAC_N"/>
</dbReference>
<dbReference type="NCBIfam" id="TIGR02887">
    <property type="entry name" value="spore_ger_x_C"/>
    <property type="match status" value="1"/>
</dbReference>
<comment type="caution">
    <text evidence="10">The sequence shown here is derived from an EMBL/GenBank/DDBJ whole genome shotgun (WGS) entry which is preliminary data.</text>
</comment>
<dbReference type="InterPro" id="IPR046953">
    <property type="entry name" value="Spore_GerAC-like_C"/>
</dbReference>
<accession>A0ABS1JFJ3</accession>